<dbReference type="InterPro" id="IPR036397">
    <property type="entry name" value="RNaseH_sf"/>
</dbReference>
<reference evidence="2" key="1">
    <citation type="submission" date="2020-05" db="EMBL/GenBank/DDBJ databases">
        <authorList>
            <person name="Chiriac C."/>
            <person name="Salcher M."/>
            <person name="Ghai R."/>
            <person name="Kavagutti S V."/>
        </authorList>
    </citation>
    <scope>NUCLEOTIDE SEQUENCE</scope>
</reference>
<dbReference type="Pfam" id="PF13482">
    <property type="entry name" value="RNase_H_2"/>
    <property type="match status" value="1"/>
</dbReference>
<keyword evidence="2" id="KW-0269">Exonuclease</keyword>
<name>A0A6J7WNX0_9CAUD</name>
<sequence>MTFKRLFFDIENSSMIVDGVWQLKQTGYINPDNIVEYGKILCLSYKWEGNPKVYTIKYDIKNNCDKQLCLKFLPILLSADEVVGHNGDRHDIPWVMTRLLFHKITSMPQIKSIDTLKNARKFKFPSNKLDEISKYLGLRTRKVKTRGNEMWQDVTRRKNKKALHEMALYCEGDVILLEEIYNVLKGFSKPKTHMAVELGGDRCDCPNCGSENTQARGKYVMASGTEKHKMSCNDCRLWFNITNADMNFRTIRTQKREIQRLNQLNNKKGLYLE</sequence>
<dbReference type="GO" id="GO:0004527">
    <property type="term" value="F:exonuclease activity"/>
    <property type="evidence" value="ECO:0007669"/>
    <property type="project" value="UniProtKB-KW"/>
</dbReference>
<dbReference type="Gene3D" id="3.30.420.10">
    <property type="entry name" value="Ribonuclease H-like superfamily/Ribonuclease H"/>
    <property type="match status" value="1"/>
</dbReference>
<dbReference type="InterPro" id="IPR012337">
    <property type="entry name" value="RNaseH-like_sf"/>
</dbReference>
<evidence type="ECO:0000259" key="1">
    <source>
        <dbReference type="Pfam" id="PF13482"/>
    </source>
</evidence>
<keyword evidence="2" id="KW-0378">Hydrolase</keyword>
<dbReference type="SUPFAM" id="SSF53098">
    <property type="entry name" value="Ribonuclease H-like"/>
    <property type="match status" value="1"/>
</dbReference>
<evidence type="ECO:0000313" key="2">
    <source>
        <dbReference type="EMBL" id="CAB5218412.1"/>
    </source>
</evidence>
<gene>
    <name evidence="2" type="ORF">UFOVP212_29</name>
</gene>
<protein>
    <submittedName>
        <fullName evidence="2">COG3359 Predicted exonuclease</fullName>
    </submittedName>
</protein>
<accession>A0A6J7WNX0</accession>
<feature type="domain" description="YprB ribonuclease H-like" evidence="1">
    <location>
        <begin position="47"/>
        <end position="184"/>
    </location>
</feature>
<dbReference type="InterPro" id="IPR038720">
    <property type="entry name" value="YprB_RNase_H-like_dom"/>
</dbReference>
<proteinExistence type="predicted"/>
<dbReference type="GO" id="GO:0003676">
    <property type="term" value="F:nucleic acid binding"/>
    <property type="evidence" value="ECO:0007669"/>
    <property type="project" value="InterPro"/>
</dbReference>
<organism evidence="2">
    <name type="scientific">uncultured Caudovirales phage</name>
    <dbReference type="NCBI Taxonomy" id="2100421"/>
    <lineage>
        <taxon>Viruses</taxon>
        <taxon>Duplodnaviria</taxon>
        <taxon>Heunggongvirae</taxon>
        <taxon>Uroviricota</taxon>
        <taxon>Caudoviricetes</taxon>
        <taxon>Peduoviridae</taxon>
        <taxon>Maltschvirus</taxon>
        <taxon>Maltschvirus maltsch</taxon>
    </lineage>
</organism>
<keyword evidence="2" id="KW-0540">Nuclease</keyword>
<dbReference type="EMBL" id="LR798265">
    <property type="protein sequence ID" value="CAB5218412.1"/>
    <property type="molecule type" value="Genomic_DNA"/>
</dbReference>